<organism evidence="2 3">
    <name type="scientific">Penicillium cosmopolitanum</name>
    <dbReference type="NCBI Taxonomy" id="1131564"/>
    <lineage>
        <taxon>Eukaryota</taxon>
        <taxon>Fungi</taxon>
        <taxon>Dikarya</taxon>
        <taxon>Ascomycota</taxon>
        <taxon>Pezizomycotina</taxon>
        <taxon>Eurotiomycetes</taxon>
        <taxon>Eurotiomycetidae</taxon>
        <taxon>Eurotiales</taxon>
        <taxon>Aspergillaceae</taxon>
        <taxon>Penicillium</taxon>
    </lineage>
</organism>
<sequence>MNLSGRVGEVWFDLAWLGEHCTGQDTGSTLSRTQKSHPCMIARAIGPGAESHAALPPSGPFGISSCGAVLAASASCAFAFAFAFAFVFARSPPPQLPTPTKRLEPRVWFGLIWSGLDRSDLILITIPQRLSRIPRPGESWYSTARYCFRFHVHFQSAVWWKSEVA</sequence>
<feature type="transmembrane region" description="Helical" evidence="1">
    <location>
        <begin position="68"/>
        <end position="88"/>
    </location>
</feature>
<dbReference type="Proteomes" id="UP001147747">
    <property type="component" value="Unassembled WGS sequence"/>
</dbReference>
<dbReference type="GeneID" id="81364505"/>
<evidence type="ECO:0000313" key="2">
    <source>
        <dbReference type="EMBL" id="KAJ5414261.1"/>
    </source>
</evidence>
<reference evidence="2" key="1">
    <citation type="submission" date="2022-12" db="EMBL/GenBank/DDBJ databases">
        <authorList>
            <person name="Petersen C."/>
        </authorList>
    </citation>
    <scope>NUCLEOTIDE SEQUENCE</scope>
    <source>
        <strain evidence="2">IBT 29677</strain>
    </source>
</reference>
<dbReference type="EMBL" id="JAPZBU010000003">
    <property type="protein sequence ID" value="KAJ5414261.1"/>
    <property type="molecule type" value="Genomic_DNA"/>
</dbReference>
<keyword evidence="1" id="KW-0812">Transmembrane</keyword>
<proteinExistence type="predicted"/>
<comment type="caution">
    <text evidence="2">The sequence shown here is derived from an EMBL/GenBank/DDBJ whole genome shotgun (WGS) entry which is preliminary data.</text>
</comment>
<dbReference type="RefSeq" id="XP_056494107.1">
    <property type="nucleotide sequence ID" value="XM_056625525.1"/>
</dbReference>
<name>A0A9W9WB47_9EURO</name>
<accession>A0A9W9WB47</accession>
<dbReference type="AlphaFoldDB" id="A0A9W9WB47"/>
<evidence type="ECO:0000313" key="3">
    <source>
        <dbReference type="Proteomes" id="UP001147747"/>
    </source>
</evidence>
<reference evidence="2" key="2">
    <citation type="journal article" date="2023" name="IMA Fungus">
        <title>Comparative genomic study of the Penicillium genus elucidates a diverse pangenome and 15 lateral gene transfer events.</title>
        <authorList>
            <person name="Petersen C."/>
            <person name="Sorensen T."/>
            <person name="Nielsen M.R."/>
            <person name="Sondergaard T.E."/>
            <person name="Sorensen J.L."/>
            <person name="Fitzpatrick D.A."/>
            <person name="Frisvad J.C."/>
            <person name="Nielsen K.L."/>
        </authorList>
    </citation>
    <scope>NUCLEOTIDE SEQUENCE</scope>
    <source>
        <strain evidence="2">IBT 29677</strain>
    </source>
</reference>
<keyword evidence="1" id="KW-1133">Transmembrane helix</keyword>
<keyword evidence="3" id="KW-1185">Reference proteome</keyword>
<dbReference type="OrthoDB" id="10628756at2759"/>
<protein>
    <submittedName>
        <fullName evidence="2">Uncharacterized protein</fullName>
    </submittedName>
</protein>
<gene>
    <name evidence="2" type="ORF">N7509_000888</name>
</gene>
<evidence type="ECO:0000256" key="1">
    <source>
        <dbReference type="SAM" id="Phobius"/>
    </source>
</evidence>
<keyword evidence="1" id="KW-0472">Membrane</keyword>